<dbReference type="PANTHER" id="PTHR33567:SF3">
    <property type="entry name" value="CHROMATE ION TRANSPORTER (EUROFUNG)"/>
    <property type="match status" value="1"/>
</dbReference>
<dbReference type="GO" id="GO:0005886">
    <property type="term" value="C:plasma membrane"/>
    <property type="evidence" value="ECO:0007669"/>
    <property type="project" value="UniProtKB-SubCell"/>
</dbReference>
<evidence type="ECO:0000256" key="3">
    <source>
        <dbReference type="ARBA" id="ARBA00022475"/>
    </source>
</evidence>
<name>A0A1W1UDQ6_9BACT</name>
<evidence type="ECO:0000256" key="6">
    <source>
        <dbReference type="ARBA" id="ARBA00023136"/>
    </source>
</evidence>
<evidence type="ECO:0000256" key="7">
    <source>
        <dbReference type="SAM" id="Phobius"/>
    </source>
</evidence>
<dbReference type="STRING" id="645990.SAMN00120144_4341"/>
<evidence type="ECO:0000256" key="1">
    <source>
        <dbReference type="ARBA" id="ARBA00004651"/>
    </source>
</evidence>
<feature type="transmembrane region" description="Helical" evidence="7">
    <location>
        <begin position="96"/>
        <end position="120"/>
    </location>
</feature>
<evidence type="ECO:0000313" key="8">
    <source>
        <dbReference type="EMBL" id="SMB79162.1"/>
    </source>
</evidence>
<dbReference type="Pfam" id="PF02417">
    <property type="entry name" value="Chromate_transp"/>
    <property type="match status" value="2"/>
</dbReference>
<protein>
    <submittedName>
        <fullName evidence="8">Chromate transporter, chromate ion transporter (CHR) family</fullName>
    </submittedName>
</protein>
<dbReference type="InterPro" id="IPR003370">
    <property type="entry name" value="Chromate_transpt"/>
</dbReference>
<dbReference type="EMBL" id="FWWW01000003">
    <property type="protein sequence ID" value="SMB79162.1"/>
    <property type="molecule type" value="Genomic_DNA"/>
</dbReference>
<feature type="transmembrane region" description="Helical" evidence="7">
    <location>
        <begin position="210"/>
        <end position="229"/>
    </location>
</feature>
<dbReference type="RefSeq" id="WP_234996876.1">
    <property type="nucleotide sequence ID" value="NZ_FWWW01000003.1"/>
</dbReference>
<keyword evidence="5 7" id="KW-1133">Transmembrane helix</keyword>
<comment type="subcellular location">
    <subcellularLocation>
        <location evidence="1">Cell membrane</location>
        <topology evidence="1">Multi-pass membrane protein</topology>
    </subcellularLocation>
</comment>
<keyword evidence="9" id="KW-1185">Reference proteome</keyword>
<evidence type="ECO:0000256" key="2">
    <source>
        <dbReference type="ARBA" id="ARBA00005262"/>
    </source>
</evidence>
<organism evidence="8 9">
    <name type="scientific">Hymenobacter roseosalivarius DSM 11622</name>
    <dbReference type="NCBI Taxonomy" id="645990"/>
    <lineage>
        <taxon>Bacteria</taxon>
        <taxon>Pseudomonadati</taxon>
        <taxon>Bacteroidota</taxon>
        <taxon>Cytophagia</taxon>
        <taxon>Cytophagales</taxon>
        <taxon>Hymenobacteraceae</taxon>
        <taxon>Hymenobacter</taxon>
    </lineage>
</organism>
<accession>A0A1W1UDQ6</accession>
<dbReference type="PANTHER" id="PTHR33567">
    <property type="entry name" value="CHROMATE ION TRANSPORTER (EUROFUNG)"/>
    <property type="match status" value="1"/>
</dbReference>
<keyword evidence="3" id="KW-1003">Cell membrane</keyword>
<evidence type="ECO:0000256" key="4">
    <source>
        <dbReference type="ARBA" id="ARBA00022692"/>
    </source>
</evidence>
<dbReference type="Proteomes" id="UP000192266">
    <property type="component" value="Unassembled WGS sequence"/>
</dbReference>
<dbReference type="GO" id="GO:0015109">
    <property type="term" value="F:chromate transmembrane transporter activity"/>
    <property type="evidence" value="ECO:0007669"/>
    <property type="project" value="InterPro"/>
</dbReference>
<dbReference type="AlphaFoldDB" id="A0A1W1UDQ6"/>
<feature type="transmembrane region" description="Helical" evidence="7">
    <location>
        <begin position="126"/>
        <end position="147"/>
    </location>
</feature>
<dbReference type="NCBIfam" id="TIGR00937">
    <property type="entry name" value="2A51"/>
    <property type="match status" value="1"/>
</dbReference>
<keyword evidence="4 7" id="KW-0812">Transmembrane</keyword>
<dbReference type="PIRSF" id="PIRSF004810">
    <property type="entry name" value="ChrA"/>
    <property type="match status" value="1"/>
</dbReference>
<evidence type="ECO:0000256" key="5">
    <source>
        <dbReference type="ARBA" id="ARBA00022989"/>
    </source>
</evidence>
<feature type="transmembrane region" description="Helical" evidence="7">
    <location>
        <begin position="168"/>
        <end position="190"/>
    </location>
</feature>
<sequence>METEEVRLVPPPRLSGSRTKRVRSILFLKDVAVLALTTFGGPQAHLAMMFRLLVDKRRYLTSAELVEITALCQIVPGPSSTQTITAIGFRLGGPNLAYLTLLVWMLPAVTFMTIFALSISYLDAGLVARLVQFVQPIAIGFVAYSAYKIAEKVIHTKTSVALMVSGAMLAYSFQLPAVLPLLLLAGGLITALRYSKLPEVQEKQPLRVEWANFILWIGVLIAAAVLGHYTRWLPVRLFENFYRNGSLVFGGGQVLAPLLFAEFVEFKRYLTAPEFLSGLGLVQAMPGPNFSFASYIGTLAMRREDAGVSGQLLGALVASAGIFLPGTFLIFFLIRFWDQLKQYRVVKASLEGINAVSAGLVWAATFLLYHPLPDTPINLILVAATFLLLLWNKIPSYVIIGAGLVAGALF</sequence>
<reference evidence="8 9" key="1">
    <citation type="submission" date="2017-04" db="EMBL/GenBank/DDBJ databases">
        <authorList>
            <person name="Afonso C.L."/>
            <person name="Miller P.J."/>
            <person name="Scott M.A."/>
            <person name="Spackman E."/>
            <person name="Goraichik I."/>
            <person name="Dimitrov K.M."/>
            <person name="Suarez D.L."/>
            <person name="Swayne D.E."/>
        </authorList>
    </citation>
    <scope>NUCLEOTIDE SEQUENCE [LARGE SCALE GENOMIC DNA]</scope>
    <source>
        <strain evidence="8 9">DSM 11622</strain>
    </source>
</reference>
<feature type="transmembrane region" description="Helical" evidence="7">
    <location>
        <begin position="348"/>
        <end position="369"/>
    </location>
</feature>
<feature type="transmembrane region" description="Helical" evidence="7">
    <location>
        <begin position="312"/>
        <end position="336"/>
    </location>
</feature>
<proteinExistence type="inferred from homology"/>
<comment type="similarity">
    <text evidence="2">Belongs to the chromate ion transporter (CHR) (TC 2.A.51) family.</text>
</comment>
<gene>
    <name evidence="8" type="ORF">SAMN00120144_4341</name>
</gene>
<evidence type="ECO:0000313" key="9">
    <source>
        <dbReference type="Proteomes" id="UP000192266"/>
    </source>
</evidence>
<feature type="transmembrane region" description="Helical" evidence="7">
    <location>
        <begin position="31"/>
        <end position="54"/>
    </location>
</feature>
<dbReference type="InterPro" id="IPR014047">
    <property type="entry name" value="Chr_Tranpt_l_chain"/>
</dbReference>
<keyword evidence="6 7" id="KW-0472">Membrane</keyword>
<feature type="transmembrane region" description="Helical" evidence="7">
    <location>
        <begin position="241"/>
        <end position="260"/>
    </location>
</feature>